<dbReference type="OrthoDB" id="9809543at2"/>
<feature type="transmembrane region" description="Helical" evidence="1">
    <location>
        <begin position="96"/>
        <end position="116"/>
    </location>
</feature>
<dbReference type="InterPro" id="IPR018692">
    <property type="entry name" value="DUF2189"/>
</dbReference>
<sequence length="289" mass="30463">MVKTIENPASLTAIGIGRAANHLGASFKKIGSRRDGEPVELPQVRDMALGDISDALRLGMEDFMRFRADVIFLVLLYPIMGLVLAGIGLQLDMLPLLFPVVSGFALLGPLAAVGVYEMSRRHEKGLSANWGSAFAVFGSTAFPALFVMGIVMVGLFILWMMAAYLIFTLTLGPATPASAGAFFTEVLTTGAGWTMTLVGIVVGAAFAAVALALSIVSFPLLLDREVGVPAAIKTSIAVTRRNPVVVGAWGLIVAGGLVVGSIPLLLGLVLVMPIFGHATWHLYRRALDS</sequence>
<name>A0A1H9RB71_9RHOB</name>
<dbReference type="Pfam" id="PF09955">
    <property type="entry name" value="DUF2189"/>
    <property type="match status" value="1"/>
</dbReference>
<keyword evidence="1" id="KW-1133">Transmembrane helix</keyword>
<feature type="transmembrane region" description="Helical" evidence="1">
    <location>
        <begin position="70"/>
        <end position="90"/>
    </location>
</feature>
<feature type="transmembrane region" description="Helical" evidence="1">
    <location>
        <begin position="248"/>
        <end position="275"/>
    </location>
</feature>
<evidence type="ECO:0000256" key="1">
    <source>
        <dbReference type="SAM" id="Phobius"/>
    </source>
</evidence>
<dbReference type="STRING" id="641238.SAMN04490244_102174"/>
<organism evidence="2 3">
    <name type="scientific">Tranquillimonas rosea</name>
    <dbReference type="NCBI Taxonomy" id="641238"/>
    <lineage>
        <taxon>Bacteria</taxon>
        <taxon>Pseudomonadati</taxon>
        <taxon>Pseudomonadota</taxon>
        <taxon>Alphaproteobacteria</taxon>
        <taxon>Rhodobacterales</taxon>
        <taxon>Roseobacteraceae</taxon>
        <taxon>Tranquillimonas</taxon>
    </lineage>
</organism>
<keyword evidence="3" id="KW-1185">Reference proteome</keyword>
<evidence type="ECO:0000313" key="3">
    <source>
        <dbReference type="Proteomes" id="UP000198885"/>
    </source>
</evidence>
<protein>
    <submittedName>
        <fullName evidence="2">Uncharacterized membrane protein</fullName>
    </submittedName>
</protein>
<feature type="transmembrane region" description="Helical" evidence="1">
    <location>
        <begin position="195"/>
        <end position="218"/>
    </location>
</feature>
<dbReference type="AlphaFoldDB" id="A0A1H9RB71"/>
<accession>A0A1H9RB71</accession>
<dbReference type="RefSeq" id="WP_092688711.1">
    <property type="nucleotide sequence ID" value="NZ_FOGU01000002.1"/>
</dbReference>
<keyword evidence="1" id="KW-0472">Membrane</keyword>
<gene>
    <name evidence="2" type="ORF">SAMN04490244_102174</name>
</gene>
<feature type="transmembrane region" description="Helical" evidence="1">
    <location>
        <begin position="163"/>
        <end position="183"/>
    </location>
</feature>
<reference evidence="2 3" key="1">
    <citation type="submission" date="2016-10" db="EMBL/GenBank/DDBJ databases">
        <authorList>
            <person name="de Groot N.N."/>
        </authorList>
    </citation>
    <scope>NUCLEOTIDE SEQUENCE [LARGE SCALE GENOMIC DNA]</scope>
    <source>
        <strain evidence="2 3">DSM 23042</strain>
    </source>
</reference>
<feature type="transmembrane region" description="Helical" evidence="1">
    <location>
        <begin position="128"/>
        <end position="157"/>
    </location>
</feature>
<keyword evidence="1" id="KW-0812">Transmembrane</keyword>
<evidence type="ECO:0000313" key="2">
    <source>
        <dbReference type="EMBL" id="SER69173.1"/>
    </source>
</evidence>
<dbReference type="EMBL" id="FOGU01000002">
    <property type="protein sequence ID" value="SER69173.1"/>
    <property type="molecule type" value="Genomic_DNA"/>
</dbReference>
<dbReference type="Proteomes" id="UP000198885">
    <property type="component" value="Unassembled WGS sequence"/>
</dbReference>
<proteinExistence type="predicted"/>